<dbReference type="InterPro" id="IPR017452">
    <property type="entry name" value="GPCR_Rhodpsn_7TM"/>
</dbReference>
<evidence type="ECO:0000313" key="14">
    <source>
        <dbReference type="RefSeq" id="XP_018325254.1"/>
    </source>
</evidence>
<evidence type="ECO:0000256" key="11">
    <source>
        <dbReference type="SAM" id="Phobius"/>
    </source>
</evidence>
<dbReference type="GO" id="GO:0007268">
    <property type="term" value="P:chemical synaptic transmission"/>
    <property type="evidence" value="ECO:0007669"/>
    <property type="project" value="TreeGrafter"/>
</dbReference>
<dbReference type="GO" id="GO:0045202">
    <property type="term" value="C:synapse"/>
    <property type="evidence" value="ECO:0007669"/>
    <property type="project" value="GOC"/>
</dbReference>
<keyword evidence="8 10" id="KW-0675">Receptor</keyword>
<protein>
    <submittedName>
        <fullName evidence="14">5-hydroxytryptamine receptor 1A</fullName>
    </submittedName>
</protein>
<keyword evidence="7 11" id="KW-0472">Membrane</keyword>
<dbReference type="STRING" id="224129.A0A1W4WMV9"/>
<dbReference type="RefSeq" id="XP_018325254.1">
    <property type="nucleotide sequence ID" value="XM_018469752.2"/>
</dbReference>
<evidence type="ECO:0000256" key="9">
    <source>
        <dbReference type="ARBA" id="ARBA00023224"/>
    </source>
</evidence>
<dbReference type="PANTHER" id="PTHR24247">
    <property type="entry name" value="5-HYDROXYTRYPTAMINE RECEPTOR"/>
    <property type="match status" value="1"/>
</dbReference>
<dbReference type="Proteomes" id="UP000192223">
    <property type="component" value="Unplaced"/>
</dbReference>
<dbReference type="CTD" id="31626"/>
<dbReference type="PRINTS" id="PR00237">
    <property type="entry name" value="GPCRRHODOPSN"/>
</dbReference>
<evidence type="ECO:0000256" key="10">
    <source>
        <dbReference type="RuleBase" id="RU000688"/>
    </source>
</evidence>
<dbReference type="GO" id="GO:0030425">
    <property type="term" value="C:dendrite"/>
    <property type="evidence" value="ECO:0007669"/>
    <property type="project" value="TreeGrafter"/>
</dbReference>
<accession>A0A1W4WMV9</accession>
<evidence type="ECO:0000256" key="4">
    <source>
        <dbReference type="ARBA" id="ARBA00022692"/>
    </source>
</evidence>
<dbReference type="OrthoDB" id="10042731at2759"/>
<dbReference type="AlphaFoldDB" id="A0A1W4WMV9"/>
<evidence type="ECO:0000256" key="2">
    <source>
        <dbReference type="ARBA" id="ARBA00010663"/>
    </source>
</evidence>
<proteinExistence type="inferred from homology"/>
<evidence type="ECO:0000256" key="8">
    <source>
        <dbReference type="ARBA" id="ARBA00023170"/>
    </source>
</evidence>
<keyword evidence="6 10" id="KW-0297">G-protein coupled receptor</keyword>
<gene>
    <name evidence="14" type="primary">LOC108737085</name>
</gene>
<keyword evidence="9 10" id="KW-0807">Transducer</keyword>
<keyword evidence="5 11" id="KW-1133">Transmembrane helix</keyword>
<feature type="transmembrane region" description="Helical" evidence="11">
    <location>
        <begin position="149"/>
        <end position="171"/>
    </location>
</feature>
<dbReference type="PROSITE" id="PS00237">
    <property type="entry name" value="G_PROTEIN_RECEP_F1_1"/>
    <property type="match status" value="1"/>
</dbReference>
<dbReference type="GO" id="GO:0007187">
    <property type="term" value="P:G protein-coupled receptor signaling pathway, coupled to cyclic nucleotide second messenger"/>
    <property type="evidence" value="ECO:0007669"/>
    <property type="project" value="TreeGrafter"/>
</dbReference>
<dbReference type="KEGG" id="apln:108737085"/>
<sequence length="377" mass="42900">MNSTNNTTTDIPIFSTTSLASKLDDELDQSGLEAFLLSLDFILAFVNLSGNTLTIVALNLSKKLSALLSNQFIFNLALSDILVGLSILYHDLFYIGVGYEKIKYLCILKFVFIFFACSSSIYNLFGIAADRYLAVVYPLHYSKYMTKKVALLINCTGWITALSLAMTILWWNNYDEAHQDCKLVNVVPEAYTTYVTTPMFVMIWMVMLVLYAKIWNEARVHTKRLKNAMGCIRGTVPDDSKSIQLICFILGCFSICWLPYFIYIMVVRIYGPVYSNQVYEIAFTMAMANSCMNPIIYAWKNKNFRTAFWCLLHCKSPNSVHKRNFVTNHVPNIKRLSVCNVASNFSFDDHDAEMSCSERKGSDANFSVQTTNSSLHY</sequence>
<dbReference type="Gene3D" id="1.20.1070.10">
    <property type="entry name" value="Rhodopsin 7-helix transmembrane proteins"/>
    <property type="match status" value="1"/>
</dbReference>
<dbReference type="InParanoid" id="A0A1W4WMV9"/>
<organism evidence="13 14">
    <name type="scientific">Agrilus planipennis</name>
    <name type="common">Emerald ash borer</name>
    <name type="synonym">Agrilus marcopoli</name>
    <dbReference type="NCBI Taxonomy" id="224129"/>
    <lineage>
        <taxon>Eukaryota</taxon>
        <taxon>Metazoa</taxon>
        <taxon>Ecdysozoa</taxon>
        <taxon>Arthropoda</taxon>
        <taxon>Hexapoda</taxon>
        <taxon>Insecta</taxon>
        <taxon>Pterygota</taxon>
        <taxon>Neoptera</taxon>
        <taxon>Endopterygota</taxon>
        <taxon>Coleoptera</taxon>
        <taxon>Polyphaga</taxon>
        <taxon>Elateriformia</taxon>
        <taxon>Buprestoidea</taxon>
        <taxon>Buprestidae</taxon>
        <taxon>Agrilinae</taxon>
        <taxon>Agrilus</taxon>
    </lineage>
</organism>
<evidence type="ECO:0000256" key="3">
    <source>
        <dbReference type="ARBA" id="ARBA00022475"/>
    </source>
</evidence>
<keyword evidence="4 10" id="KW-0812">Transmembrane</keyword>
<reference evidence="14" key="1">
    <citation type="submission" date="2025-08" db="UniProtKB">
        <authorList>
            <consortium name="RefSeq"/>
        </authorList>
    </citation>
    <scope>IDENTIFICATION</scope>
    <source>
        <tissue evidence="14">Entire body</tissue>
    </source>
</reference>
<feature type="transmembrane region" description="Helical" evidence="11">
    <location>
        <begin position="191"/>
        <end position="214"/>
    </location>
</feature>
<feature type="domain" description="G-protein coupled receptors family 1 profile" evidence="12">
    <location>
        <begin position="50"/>
        <end position="297"/>
    </location>
</feature>
<dbReference type="InterPro" id="IPR000276">
    <property type="entry name" value="GPCR_Rhodpsn"/>
</dbReference>
<dbReference type="GeneID" id="108737085"/>
<dbReference type="FunCoup" id="A0A1W4WMV9">
    <property type="interactions" value="55"/>
</dbReference>
<comment type="subcellular location">
    <subcellularLocation>
        <location evidence="1">Cell membrane</location>
        <topology evidence="1">Multi-pass membrane protein</topology>
    </subcellularLocation>
</comment>
<evidence type="ECO:0000256" key="1">
    <source>
        <dbReference type="ARBA" id="ARBA00004651"/>
    </source>
</evidence>
<evidence type="ECO:0000256" key="7">
    <source>
        <dbReference type="ARBA" id="ARBA00023136"/>
    </source>
</evidence>
<dbReference type="Pfam" id="PF00001">
    <property type="entry name" value="7tm_1"/>
    <property type="match status" value="1"/>
</dbReference>
<feature type="transmembrane region" description="Helical" evidence="11">
    <location>
        <begin position="72"/>
        <end position="90"/>
    </location>
</feature>
<keyword evidence="13" id="KW-1185">Reference proteome</keyword>
<dbReference type="GO" id="GO:0004993">
    <property type="term" value="F:G protein-coupled serotonin receptor activity"/>
    <property type="evidence" value="ECO:0007669"/>
    <property type="project" value="TreeGrafter"/>
</dbReference>
<dbReference type="GO" id="GO:0030594">
    <property type="term" value="F:neurotransmitter receptor activity"/>
    <property type="evidence" value="ECO:0007669"/>
    <property type="project" value="TreeGrafter"/>
</dbReference>
<feature type="transmembrane region" description="Helical" evidence="11">
    <location>
        <begin position="278"/>
        <end position="299"/>
    </location>
</feature>
<dbReference type="SUPFAM" id="SSF81321">
    <property type="entry name" value="Family A G protein-coupled receptor-like"/>
    <property type="match status" value="1"/>
</dbReference>
<comment type="similarity">
    <text evidence="2 10">Belongs to the G-protein coupled receptor 1 family.</text>
</comment>
<evidence type="ECO:0000259" key="12">
    <source>
        <dbReference type="PROSITE" id="PS50262"/>
    </source>
</evidence>
<evidence type="ECO:0000313" key="13">
    <source>
        <dbReference type="Proteomes" id="UP000192223"/>
    </source>
</evidence>
<dbReference type="PANTHER" id="PTHR24247:SF202">
    <property type="entry name" value="5-HYDROXYTRYPTAMINE RECEPTOR 1"/>
    <property type="match status" value="1"/>
</dbReference>
<evidence type="ECO:0000256" key="5">
    <source>
        <dbReference type="ARBA" id="ARBA00022989"/>
    </source>
</evidence>
<dbReference type="PROSITE" id="PS50262">
    <property type="entry name" value="G_PROTEIN_RECEP_F1_2"/>
    <property type="match status" value="1"/>
</dbReference>
<dbReference type="GO" id="GO:0005886">
    <property type="term" value="C:plasma membrane"/>
    <property type="evidence" value="ECO:0007669"/>
    <property type="project" value="UniProtKB-SubCell"/>
</dbReference>
<evidence type="ECO:0000256" key="6">
    <source>
        <dbReference type="ARBA" id="ARBA00023040"/>
    </source>
</evidence>
<name>A0A1W4WMV9_AGRPL</name>
<keyword evidence="3" id="KW-1003">Cell membrane</keyword>
<feature type="transmembrane region" description="Helical" evidence="11">
    <location>
        <begin position="102"/>
        <end position="128"/>
    </location>
</feature>
<feature type="transmembrane region" description="Helical" evidence="11">
    <location>
        <begin position="34"/>
        <end position="60"/>
    </location>
</feature>
<feature type="transmembrane region" description="Helical" evidence="11">
    <location>
        <begin position="243"/>
        <end position="266"/>
    </location>
</feature>